<reference evidence="3" key="1">
    <citation type="submission" date="2019-12" db="EMBL/GenBank/DDBJ databases">
        <title>Genome sequence of Babesia ovis.</title>
        <authorList>
            <person name="Yamagishi J."/>
            <person name="Sevinc F."/>
            <person name="Xuan X."/>
        </authorList>
    </citation>
    <scope>NUCLEOTIDE SEQUENCE</scope>
    <source>
        <strain evidence="3">Selcuk</strain>
    </source>
</reference>
<evidence type="ECO:0000313" key="4">
    <source>
        <dbReference type="Proteomes" id="UP001057455"/>
    </source>
</evidence>
<dbReference type="AlphaFoldDB" id="A0A9W5TD72"/>
<evidence type="ECO:0000256" key="1">
    <source>
        <dbReference type="SAM" id="Coils"/>
    </source>
</evidence>
<keyword evidence="1" id="KW-0175">Coiled coil</keyword>
<evidence type="ECO:0000313" key="3">
    <source>
        <dbReference type="EMBL" id="GFE55221.1"/>
    </source>
</evidence>
<protein>
    <submittedName>
        <fullName evidence="3">Uncharacterized protein</fullName>
    </submittedName>
</protein>
<sequence length="591" mass="66647">MTSRVVCKLREIISEVTGNSRSDYVNSLRDEHRAELLQGRKAYAIDNGGSEITLFVPWRLHRPVESLFSKISVNNQLSSLAFRQLVDDAELFPKSQNVRKKDDIVEYIVGRVVESGSLDFEQFLHALFLMAKYRASVLRVTEQCAFNHMLSVLIAYVGRTVPQDQDSEKPVDQGAETEDQPSIRAACTSVSKNGDIVRSLSSVTIRDTDLLSPSPSEGEPMQKGVSQALSDDNSEPNLEDEDIAKGSSLDFHPSGRVSSVSVATEPAFVQTPQTEQLFRMAEDKMNETCELLKNELLIMRAQLDDYKVQESHKQELINTISLLKTDKEELEKHLASNKAAALDAQQKLENTITDLNDQLHAIKNSVAELEEQLLQAKKQLEAAEEYRSHQQQIQTMIALHSEYETMLFSAFVSYRDDKLVGGEFVMSEDNCVAFCLDFGLDELQVPVGSTVDPAAKLAFREISKSAPSGKLTYGLFKEFLLRLAEIVDPQSTQKRAFQLLVLNTICRRMEEDKRDLHPPSGQHLVAADDFGRLPFDVYPEHHVDGLRHEGHDDSCDSSRYIDVEGKMWFEEEQGRAPPQPQNENHTPRFNR</sequence>
<organism evidence="3 4">
    <name type="scientific">Babesia ovis</name>
    <dbReference type="NCBI Taxonomy" id="5869"/>
    <lineage>
        <taxon>Eukaryota</taxon>
        <taxon>Sar</taxon>
        <taxon>Alveolata</taxon>
        <taxon>Apicomplexa</taxon>
        <taxon>Aconoidasida</taxon>
        <taxon>Piroplasmida</taxon>
        <taxon>Babesiidae</taxon>
        <taxon>Babesia</taxon>
    </lineage>
</organism>
<feature type="region of interest" description="Disordered" evidence="2">
    <location>
        <begin position="569"/>
        <end position="591"/>
    </location>
</feature>
<feature type="coiled-coil region" evidence="1">
    <location>
        <begin position="289"/>
        <end position="386"/>
    </location>
</feature>
<feature type="compositionally biased region" description="Acidic residues" evidence="2">
    <location>
        <begin position="232"/>
        <end position="242"/>
    </location>
</feature>
<dbReference type="Proteomes" id="UP001057455">
    <property type="component" value="Unassembled WGS sequence"/>
</dbReference>
<name>A0A9W5TD72_BABOV</name>
<proteinExistence type="predicted"/>
<gene>
    <name evidence="3" type="ORF">BaOVIS_026250</name>
</gene>
<dbReference type="OrthoDB" id="365821at2759"/>
<accession>A0A9W5TD72</accession>
<feature type="compositionally biased region" description="Polar residues" evidence="2">
    <location>
        <begin position="581"/>
        <end position="591"/>
    </location>
</feature>
<keyword evidence="4" id="KW-1185">Reference proteome</keyword>
<dbReference type="EMBL" id="BLIY01000017">
    <property type="protein sequence ID" value="GFE55221.1"/>
    <property type="molecule type" value="Genomic_DNA"/>
</dbReference>
<comment type="caution">
    <text evidence="3">The sequence shown here is derived from an EMBL/GenBank/DDBJ whole genome shotgun (WGS) entry which is preliminary data.</text>
</comment>
<feature type="region of interest" description="Disordered" evidence="2">
    <location>
        <begin position="207"/>
        <end position="252"/>
    </location>
</feature>
<feature type="region of interest" description="Disordered" evidence="2">
    <location>
        <begin position="163"/>
        <end position="183"/>
    </location>
</feature>
<evidence type="ECO:0000256" key="2">
    <source>
        <dbReference type="SAM" id="MobiDB-lite"/>
    </source>
</evidence>